<reference evidence="2 3" key="1">
    <citation type="submission" date="2020-10" db="EMBL/GenBank/DDBJ databases">
        <title>Nocardioides sp. isolated from sludge.</title>
        <authorList>
            <person name="Zhang X."/>
        </authorList>
    </citation>
    <scope>NUCLEOTIDE SEQUENCE [LARGE SCALE GENOMIC DNA]</scope>
    <source>
        <strain evidence="2 3">Y6</strain>
    </source>
</reference>
<dbReference type="SUPFAM" id="SSF51695">
    <property type="entry name" value="PLC-like phosphodiesterases"/>
    <property type="match status" value="1"/>
</dbReference>
<dbReference type="InterPro" id="IPR017946">
    <property type="entry name" value="PLC-like_Pdiesterase_TIM-brl"/>
</dbReference>
<comment type="caution">
    <text evidence="2">The sequence shown here is derived from an EMBL/GenBank/DDBJ whole genome shotgun (WGS) entry which is preliminary data.</text>
</comment>
<dbReference type="PANTHER" id="PTHR43805:SF1">
    <property type="entry name" value="GP-PDE DOMAIN-CONTAINING PROTEIN"/>
    <property type="match status" value="1"/>
</dbReference>
<evidence type="ECO:0000313" key="3">
    <source>
        <dbReference type="Proteomes" id="UP000756387"/>
    </source>
</evidence>
<dbReference type="Gene3D" id="3.20.20.190">
    <property type="entry name" value="Phosphatidylinositol (PI) phosphodiesterase"/>
    <property type="match status" value="1"/>
</dbReference>
<dbReference type="Proteomes" id="UP000756387">
    <property type="component" value="Unassembled WGS sequence"/>
</dbReference>
<keyword evidence="3" id="KW-1185">Reference proteome</keyword>
<dbReference type="EMBL" id="JADCSA010000005">
    <property type="protein sequence ID" value="MBE7324475.1"/>
    <property type="molecule type" value="Genomic_DNA"/>
</dbReference>
<proteinExistence type="predicted"/>
<protein>
    <submittedName>
        <fullName evidence="2">Glycerophosphodiester phosphodiesterase</fullName>
    </submittedName>
</protein>
<gene>
    <name evidence="2" type="ORF">IEQ44_07400</name>
</gene>
<name>A0ABR9RSD1_9ACTN</name>
<dbReference type="InterPro" id="IPR030395">
    <property type="entry name" value="GP_PDE_dom"/>
</dbReference>
<organism evidence="2 3">
    <name type="scientific">Nocardioides malaquae</name>
    <dbReference type="NCBI Taxonomy" id="2773426"/>
    <lineage>
        <taxon>Bacteria</taxon>
        <taxon>Bacillati</taxon>
        <taxon>Actinomycetota</taxon>
        <taxon>Actinomycetes</taxon>
        <taxon>Propionibacteriales</taxon>
        <taxon>Nocardioidaceae</taxon>
        <taxon>Nocardioides</taxon>
    </lineage>
</organism>
<evidence type="ECO:0000259" key="1">
    <source>
        <dbReference type="PROSITE" id="PS51704"/>
    </source>
</evidence>
<dbReference type="PROSITE" id="PS51704">
    <property type="entry name" value="GP_PDE"/>
    <property type="match status" value="1"/>
</dbReference>
<feature type="domain" description="GP-PDE" evidence="1">
    <location>
        <begin position="23"/>
        <end position="262"/>
    </location>
</feature>
<accession>A0ABR9RSD1</accession>
<dbReference type="PANTHER" id="PTHR43805">
    <property type="entry name" value="GLYCEROPHOSPHORYL DIESTER PHOSPHODIESTERASE"/>
    <property type="match status" value="1"/>
</dbReference>
<evidence type="ECO:0000313" key="2">
    <source>
        <dbReference type="EMBL" id="MBE7324475.1"/>
    </source>
</evidence>
<sequence>MGHTRGVIGRDTGHPYLDLGRPVLAFAHRGGARHPDIVGLENTEAAFAHAVSLGYVYLETDVHATSDGELLAFHDDVLDRVTDRLGEIAAQTYADVSLARIGGQGRIPRLKELLEAFPQARFNIDIKSQGAVEPLVRVIAECRAWDRVLVGSFSRERLMAFRRAVKGRVPTSASPAEVAAFRLLPSAALARRVTGGHVAALQVPHRRGWIKVVTPGFVRRAHRAGVHVHVWTIDDPAEMRELLDRGVDGIVTDRTDILKDTLQRHGLWRDHA</sequence>
<dbReference type="Pfam" id="PF03009">
    <property type="entry name" value="GDPD"/>
    <property type="match status" value="1"/>
</dbReference>
<dbReference type="CDD" id="cd08561">
    <property type="entry name" value="GDPD_cytoplasmic_ScUgpQ2_like"/>
    <property type="match status" value="1"/>
</dbReference>